<gene>
    <name evidence="1" type="ORF">METZ01_LOCUS252776</name>
</gene>
<organism evidence="1">
    <name type="scientific">marine metagenome</name>
    <dbReference type="NCBI Taxonomy" id="408172"/>
    <lineage>
        <taxon>unclassified sequences</taxon>
        <taxon>metagenomes</taxon>
        <taxon>ecological metagenomes</taxon>
    </lineage>
</organism>
<feature type="non-terminal residue" evidence="1">
    <location>
        <position position="297"/>
    </location>
</feature>
<dbReference type="AlphaFoldDB" id="A0A382IKX3"/>
<dbReference type="EMBL" id="UINC01067850">
    <property type="protein sequence ID" value="SVB99922.1"/>
    <property type="molecule type" value="Genomic_DNA"/>
</dbReference>
<accession>A0A382IKX3</accession>
<proteinExistence type="predicted"/>
<sequence>MVKYLKIILRQFQNRKSPRKVKKVTLITVTLLFLGLISANEELDQKLNLEGYWFAIYPSSYEEAVKVVKEGRNYVATQTIGNDYIPAGEISFEMDDAFQNCKGQIAGRDFTNPSFIDCELVSVNNDLLVLEVKSNGLKSIFYKDIPSSNGSFCISDFREKLPEKGIEKILELRPKAFKHCLACEGSSCRMKIWPKGRESESLICKKLFCKPVKAIQKYISSEDVLNVGSGATSVQFTFIINKKGDIDNLNITSFDGAMNRKQVKTFTRNVLASLEYMPLKINEKVYEIHNLRGWLYW</sequence>
<name>A0A382IKX3_9ZZZZ</name>
<protein>
    <submittedName>
        <fullName evidence="1">Uncharacterized protein</fullName>
    </submittedName>
</protein>
<evidence type="ECO:0000313" key="1">
    <source>
        <dbReference type="EMBL" id="SVB99922.1"/>
    </source>
</evidence>
<reference evidence="1" key="1">
    <citation type="submission" date="2018-05" db="EMBL/GenBank/DDBJ databases">
        <authorList>
            <person name="Lanie J.A."/>
            <person name="Ng W.-L."/>
            <person name="Kazmierczak K.M."/>
            <person name="Andrzejewski T.M."/>
            <person name="Davidsen T.M."/>
            <person name="Wayne K.J."/>
            <person name="Tettelin H."/>
            <person name="Glass J.I."/>
            <person name="Rusch D."/>
            <person name="Podicherti R."/>
            <person name="Tsui H.-C.T."/>
            <person name="Winkler M.E."/>
        </authorList>
    </citation>
    <scope>NUCLEOTIDE SEQUENCE</scope>
</reference>